<accession>A0ABP9MYD7</accession>
<dbReference type="NCBIfam" id="NF002490">
    <property type="entry name" value="PRK01777.1"/>
    <property type="match status" value="1"/>
</dbReference>
<dbReference type="Gene3D" id="3.10.20.280">
    <property type="entry name" value="RnfH-like"/>
    <property type="match status" value="1"/>
</dbReference>
<dbReference type="SUPFAM" id="SSF54285">
    <property type="entry name" value="MoaD/ThiS"/>
    <property type="match status" value="1"/>
</dbReference>
<gene>
    <name evidence="3" type="ORF">GCM10023211_01720</name>
</gene>
<proteinExistence type="inferred from homology"/>
<reference evidence="4" key="1">
    <citation type="journal article" date="2019" name="Int. J. Syst. Evol. Microbiol.">
        <title>The Global Catalogue of Microorganisms (GCM) 10K type strain sequencing project: providing services to taxonomists for standard genome sequencing and annotation.</title>
        <authorList>
            <consortium name="The Broad Institute Genomics Platform"/>
            <consortium name="The Broad Institute Genome Sequencing Center for Infectious Disease"/>
            <person name="Wu L."/>
            <person name="Ma J."/>
        </authorList>
    </citation>
    <scope>NUCLEOTIDE SEQUENCE [LARGE SCALE GENOMIC DNA]</scope>
    <source>
        <strain evidence="4">JCM 18050</strain>
    </source>
</reference>
<dbReference type="Proteomes" id="UP001500171">
    <property type="component" value="Unassembled WGS sequence"/>
</dbReference>
<dbReference type="EMBL" id="BAABHY010000001">
    <property type="protein sequence ID" value="GAA5104304.1"/>
    <property type="molecule type" value="Genomic_DNA"/>
</dbReference>
<protein>
    <recommendedName>
        <fullName evidence="2">UPF0125 protein GCM10023211_01720</fullName>
    </recommendedName>
</protein>
<dbReference type="Pfam" id="PF03658">
    <property type="entry name" value="Ub-RnfH"/>
    <property type="match status" value="1"/>
</dbReference>
<dbReference type="PANTHER" id="PTHR37483">
    <property type="entry name" value="UPF0125 PROTEIN RATB"/>
    <property type="match status" value="1"/>
</dbReference>
<dbReference type="HAMAP" id="MF_00460">
    <property type="entry name" value="UPF0125_RnfH"/>
    <property type="match status" value="1"/>
</dbReference>
<evidence type="ECO:0000313" key="4">
    <source>
        <dbReference type="Proteomes" id="UP001500171"/>
    </source>
</evidence>
<organism evidence="3 4">
    <name type="scientific">Orbus sasakiae</name>
    <dbReference type="NCBI Taxonomy" id="1078475"/>
    <lineage>
        <taxon>Bacteria</taxon>
        <taxon>Pseudomonadati</taxon>
        <taxon>Pseudomonadota</taxon>
        <taxon>Gammaproteobacteria</taxon>
        <taxon>Orbales</taxon>
        <taxon>Orbaceae</taxon>
        <taxon>Orbus</taxon>
    </lineage>
</organism>
<evidence type="ECO:0000313" key="3">
    <source>
        <dbReference type="EMBL" id="GAA5104304.1"/>
    </source>
</evidence>
<dbReference type="InterPro" id="IPR037021">
    <property type="entry name" value="RnfH_sf"/>
</dbReference>
<dbReference type="InterPro" id="IPR016155">
    <property type="entry name" value="Mopterin_synth/thiamin_S_b"/>
</dbReference>
<name>A0ABP9MYD7_9GAMM</name>
<evidence type="ECO:0000256" key="1">
    <source>
        <dbReference type="ARBA" id="ARBA00010645"/>
    </source>
</evidence>
<comment type="similarity">
    <text evidence="1 2">Belongs to the UPF0125 (RnfH) family.</text>
</comment>
<dbReference type="RefSeq" id="WP_345487761.1">
    <property type="nucleotide sequence ID" value="NZ_BAABHY010000001.1"/>
</dbReference>
<sequence>MIKVQVVYALPEKPTVIDCRVDDQTTVLQAITQSGILSLHNLTLTDHPVGIFGKQVLLTDPLTDGDRIEIYRPLINDPKEIRRQRAAERQKRMR</sequence>
<keyword evidence="4" id="KW-1185">Reference proteome</keyword>
<dbReference type="InterPro" id="IPR005346">
    <property type="entry name" value="RnfH"/>
</dbReference>
<evidence type="ECO:0000256" key="2">
    <source>
        <dbReference type="HAMAP-Rule" id="MF_00460"/>
    </source>
</evidence>
<dbReference type="PANTHER" id="PTHR37483:SF1">
    <property type="entry name" value="UPF0125 PROTEIN RATB"/>
    <property type="match status" value="1"/>
</dbReference>
<comment type="caution">
    <text evidence="3">The sequence shown here is derived from an EMBL/GenBank/DDBJ whole genome shotgun (WGS) entry which is preliminary data.</text>
</comment>